<gene>
    <name evidence="1" type="ORF">EP164_21245</name>
</gene>
<dbReference type="Proteomes" id="UP000307592">
    <property type="component" value="Unassembled WGS sequence"/>
</dbReference>
<name>A0A5C4RCT3_PHOLU</name>
<accession>A0A5C4RCT3</accession>
<dbReference type="InterPro" id="IPR021733">
    <property type="entry name" value="DUF3304"/>
</dbReference>
<reference evidence="1 2" key="1">
    <citation type="submission" date="2019-01" db="EMBL/GenBank/DDBJ databases">
        <title>Draft genome assembly of Photorhabdus luminescens subsp. sonorensis Caborca.</title>
        <authorList>
            <person name="Duong D.A."/>
            <person name="Espinosa-Artiles P."/>
            <person name="Orozco R.A."/>
            <person name="Molnar I."/>
            <person name="Stock P."/>
        </authorList>
    </citation>
    <scope>NUCLEOTIDE SEQUENCE [LARGE SCALE GENOMIC DNA]</scope>
    <source>
        <strain evidence="1 2">Caborca</strain>
    </source>
</reference>
<dbReference type="EMBL" id="SBIJ01000074">
    <property type="protein sequence ID" value="TNH41678.1"/>
    <property type="molecule type" value="Genomic_DNA"/>
</dbReference>
<dbReference type="Pfam" id="PF11745">
    <property type="entry name" value="DUF3304"/>
    <property type="match status" value="1"/>
</dbReference>
<protein>
    <submittedName>
        <fullName evidence="1">DUF3304 domain-containing protein</fullName>
    </submittedName>
</protein>
<proteinExistence type="predicted"/>
<dbReference type="RefSeq" id="WP_139657105.1">
    <property type="nucleotide sequence ID" value="NZ_CAWOQH010000204.1"/>
</dbReference>
<dbReference type="AlphaFoldDB" id="A0A5C4RCT3"/>
<evidence type="ECO:0000313" key="2">
    <source>
        <dbReference type="Proteomes" id="UP000307592"/>
    </source>
</evidence>
<comment type="caution">
    <text evidence="1">The sequence shown here is derived from an EMBL/GenBank/DDBJ whole genome shotgun (WGS) entry which is preliminary data.</text>
</comment>
<evidence type="ECO:0000313" key="1">
    <source>
        <dbReference type="EMBL" id="TNH41678.1"/>
    </source>
</evidence>
<sequence>MEDEKTTTEAGSLCLLLVACSQFPAQAGIIIAINHTKWAINRFSVDDQPGIDSIGPYQGGGGGCCYRAPDKWRPGMTVKVDWETGVAFSDDFPGYENREKYLEWDRKIRAQKRQHSQVVPVPYYQSGGDTCGITVHFLPCDQIKVTTSCYAYGNPNYPIKEPLKMKEPKVCPK</sequence>
<organism evidence="1 2">
    <name type="scientific">Photorhabdus luminescens subsp. sonorensis</name>
    <dbReference type="NCBI Taxonomy" id="1173677"/>
    <lineage>
        <taxon>Bacteria</taxon>
        <taxon>Pseudomonadati</taxon>
        <taxon>Pseudomonadota</taxon>
        <taxon>Gammaproteobacteria</taxon>
        <taxon>Enterobacterales</taxon>
        <taxon>Morganellaceae</taxon>
        <taxon>Photorhabdus</taxon>
    </lineage>
</organism>
<dbReference type="PROSITE" id="PS51257">
    <property type="entry name" value="PROKAR_LIPOPROTEIN"/>
    <property type="match status" value="1"/>
</dbReference>